<evidence type="ECO:0000313" key="13">
    <source>
        <dbReference type="Proteomes" id="UP000238415"/>
    </source>
</evidence>
<dbReference type="Proteomes" id="UP000238415">
    <property type="component" value="Unassembled WGS sequence"/>
</dbReference>
<keyword evidence="5" id="KW-0479">Metal-binding</keyword>
<sequence>MAAFVRENIEGITYWRVAFLEERAPVKAYFSGRSGGTSRPPYASLNLGLHVGDVPQAVLANRQRLARLLGLPLDNWVVGEQVHGNEVAVVSALDAGRGAEELTTALPGVDALVTTAPGLTLVGFYADCVPLYLVDPVRGGIGLAHAGWKGTVLRVGARLVAGLAALGGRPDDFLAAVGPAVGPCCYQVDARVAAAVKASLPWAEDVLHPEASDRYRLDLPRANYLQLLAAGLRPENIAVAGLCTCCLSRDFFSYRAARGATGRQAALLSLLR</sequence>
<evidence type="ECO:0000256" key="1">
    <source>
        <dbReference type="ARBA" id="ARBA00000553"/>
    </source>
</evidence>
<comment type="catalytic activity">
    <reaction evidence="8">
        <text>adenosine + H2O + H(+) = inosine + NH4(+)</text>
        <dbReference type="Rhea" id="RHEA:24408"/>
        <dbReference type="ChEBI" id="CHEBI:15377"/>
        <dbReference type="ChEBI" id="CHEBI:15378"/>
        <dbReference type="ChEBI" id="CHEBI:16335"/>
        <dbReference type="ChEBI" id="CHEBI:17596"/>
        <dbReference type="ChEBI" id="CHEBI:28938"/>
        <dbReference type="EC" id="3.5.4.4"/>
    </reaction>
    <physiologicalReaction direction="left-to-right" evidence="8">
        <dbReference type="Rhea" id="RHEA:24409"/>
    </physiologicalReaction>
</comment>
<gene>
    <name evidence="12" type="ORF">MOHU_19720</name>
</gene>
<comment type="catalytic activity">
    <reaction evidence="10">
        <text>S-methyl-5'-thioadenosine + phosphate = 5-(methylsulfanyl)-alpha-D-ribose 1-phosphate + adenine</text>
        <dbReference type="Rhea" id="RHEA:11852"/>
        <dbReference type="ChEBI" id="CHEBI:16708"/>
        <dbReference type="ChEBI" id="CHEBI:17509"/>
        <dbReference type="ChEBI" id="CHEBI:43474"/>
        <dbReference type="ChEBI" id="CHEBI:58533"/>
        <dbReference type="EC" id="2.4.2.28"/>
    </reaction>
    <physiologicalReaction direction="left-to-right" evidence="10">
        <dbReference type="Rhea" id="RHEA:11853"/>
    </physiologicalReaction>
</comment>
<evidence type="ECO:0000313" key="12">
    <source>
        <dbReference type="EMBL" id="PRR70181.1"/>
    </source>
</evidence>
<dbReference type="OrthoDB" id="4279at2"/>
<protein>
    <recommendedName>
        <fullName evidence="11">Purine nucleoside phosphorylase</fullName>
    </recommendedName>
</protein>
<evidence type="ECO:0000256" key="8">
    <source>
        <dbReference type="ARBA" id="ARBA00047989"/>
    </source>
</evidence>
<keyword evidence="6" id="KW-0378">Hydrolase</keyword>
<evidence type="ECO:0000256" key="5">
    <source>
        <dbReference type="ARBA" id="ARBA00022723"/>
    </source>
</evidence>
<dbReference type="GO" id="GO:0017061">
    <property type="term" value="F:S-methyl-5-thioadenosine phosphorylase activity"/>
    <property type="evidence" value="ECO:0007669"/>
    <property type="project" value="UniProtKB-EC"/>
</dbReference>
<dbReference type="SUPFAM" id="SSF64438">
    <property type="entry name" value="CNF1/YfiH-like putative cysteine hydrolases"/>
    <property type="match status" value="1"/>
</dbReference>
<evidence type="ECO:0000256" key="3">
    <source>
        <dbReference type="ARBA" id="ARBA00007353"/>
    </source>
</evidence>
<dbReference type="GO" id="GO:0005507">
    <property type="term" value="F:copper ion binding"/>
    <property type="evidence" value="ECO:0007669"/>
    <property type="project" value="TreeGrafter"/>
</dbReference>
<dbReference type="PANTHER" id="PTHR30616">
    <property type="entry name" value="UNCHARACTERIZED PROTEIN YFIH"/>
    <property type="match status" value="1"/>
</dbReference>
<dbReference type="GO" id="GO:0016787">
    <property type="term" value="F:hydrolase activity"/>
    <property type="evidence" value="ECO:0007669"/>
    <property type="project" value="UniProtKB-KW"/>
</dbReference>
<dbReference type="Pfam" id="PF02578">
    <property type="entry name" value="Cu-oxidase_4"/>
    <property type="match status" value="1"/>
</dbReference>
<evidence type="ECO:0000256" key="11">
    <source>
        <dbReference type="RuleBase" id="RU361274"/>
    </source>
</evidence>
<keyword evidence="13" id="KW-1185">Reference proteome</keyword>
<keyword evidence="4" id="KW-0808">Transferase</keyword>
<dbReference type="InterPro" id="IPR011324">
    <property type="entry name" value="Cytotoxic_necrot_fac-like_cat"/>
</dbReference>
<dbReference type="Gene3D" id="3.60.140.10">
    <property type="entry name" value="CNF1/YfiH-like putative cysteine hydrolases"/>
    <property type="match status" value="1"/>
</dbReference>
<keyword evidence="7" id="KW-0862">Zinc</keyword>
<accession>A0A2T0AMS6</accession>
<comment type="catalytic activity">
    <reaction evidence="1">
        <text>inosine + phosphate = alpha-D-ribose 1-phosphate + hypoxanthine</text>
        <dbReference type="Rhea" id="RHEA:27646"/>
        <dbReference type="ChEBI" id="CHEBI:17368"/>
        <dbReference type="ChEBI" id="CHEBI:17596"/>
        <dbReference type="ChEBI" id="CHEBI:43474"/>
        <dbReference type="ChEBI" id="CHEBI:57720"/>
        <dbReference type="EC" id="2.4.2.1"/>
    </reaction>
    <physiologicalReaction direction="left-to-right" evidence="1">
        <dbReference type="Rhea" id="RHEA:27647"/>
    </physiologicalReaction>
</comment>
<dbReference type="RefSeq" id="WP_106005904.1">
    <property type="nucleotide sequence ID" value="NZ_CP136419.1"/>
</dbReference>
<evidence type="ECO:0000256" key="7">
    <source>
        <dbReference type="ARBA" id="ARBA00022833"/>
    </source>
</evidence>
<proteinExistence type="inferred from homology"/>
<dbReference type="CDD" id="cd16833">
    <property type="entry name" value="YfiH"/>
    <property type="match status" value="1"/>
</dbReference>
<evidence type="ECO:0000256" key="9">
    <source>
        <dbReference type="ARBA" id="ARBA00048968"/>
    </source>
</evidence>
<evidence type="ECO:0000256" key="10">
    <source>
        <dbReference type="ARBA" id="ARBA00049893"/>
    </source>
</evidence>
<comment type="function">
    <text evidence="2">Purine nucleoside enzyme that catalyzes the phosphorolysis of adenosine and inosine nucleosides, yielding D-ribose 1-phosphate and the respective free bases, adenine and hypoxanthine. Also catalyzes the phosphorolysis of S-methyl-5'-thioadenosine into adenine and S-methyl-5-thio-alpha-D-ribose 1-phosphate. Also has adenosine deaminase activity.</text>
</comment>
<dbReference type="PANTHER" id="PTHR30616:SF2">
    <property type="entry name" value="PURINE NUCLEOSIDE PHOSPHORYLASE LACC1"/>
    <property type="match status" value="1"/>
</dbReference>
<name>A0A2T0AMS6_9FIRM</name>
<comment type="caution">
    <text evidence="12">The sequence shown here is derived from an EMBL/GenBank/DDBJ whole genome shotgun (WGS) entry which is preliminary data.</text>
</comment>
<dbReference type="InterPro" id="IPR003730">
    <property type="entry name" value="Cu_polyphenol_OxRdtase"/>
</dbReference>
<evidence type="ECO:0000256" key="6">
    <source>
        <dbReference type="ARBA" id="ARBA00022801"/>
    </source>
</evidence>
<organism evidence="12 13">
    <name type="scientific">Neomoorella humiferrea</name>
    <dbReference type="NCBI Taxonomy" id="676965"/>
    <lineage>
        <taxon>Bacteria</taxon>
        <taxon>Bacillati</taxon>
        <taxon>Bacillota</taxon>
        <taxon>Clostridia</taxon>
        <taxon>Neomoorellales</taxon>
        <taxon>Neomoorellaceae</taxon>
        <taxon>Neomoorella</taxon>
    </lineage>
</organism>
<dbReference type="NCBIfam" id="TIGR00726">
    <property type="entry name" value="peptidoglycan editing factor PgeF"/>
    <property type="match status" value="1"/>
</dbReference>
<comment type="similarity">
    <text evidence="3 11">Belongs to the purine nucleoside phosphorylase YfiH/LACC1 family.</text>
</comment>
<dbReference type="EMBL" id="PVXM01000049">
    <property type="protein sequence ID" value="PRR70181.1"/>
    <property type="molecule type" value="Genomic_DNA"/>
</dbReference>
<reference evidence="12 13" key="1">
    <citation type="submission" date="2018-03" db="EMBL/GenBank/DDBJ databases">
        <title>Genome sequence of Moorella humiferrea DSM 23265.</title>
        <authorList>
            <person name="Poehlein A."/>
            <person name="Daniel R."/>
        </authorList>
    </citation>
    <scope>NUCLEOTIDE SEQUENCE [LARGE SCALE GENOMIC DNA]</scope>
    <source>
        <strain evidence="12 13">DSM 23265</strain>
    </source>
</reference>
<comment type="catalytic activity">
    <reaction evidence="9">
        <text>adenosine + phosphate = alpha-D-ribose 1-phosphate + adenine</text>
        <dbReference type="Rhea" id="RHEA:27642"/>
        <dbReference type="ChEBI" id="CHEBI:16335"/>
        <dbReference type="ChEBI" id="CHEBI:16708"/>
        <dbReference type="ChEBI" id="CHEBI:43474"/>
        <dbReference type="ChEBI" id="CHEBI:57720"/>
        <dbReference type="EC" id="2.4.2.1"/>
    </reaction>
    <physiologicalReaction direction="left-to-right" evidence="9">
        <dbReference type="Rhea" id="RHEA:27643"/>
    </physiologicalReaction>
</comment>
<evidence type="ECO:0000256" key="2">
    <source>
        <dbReference type="ARBA" id="ARBA00003215"/>
    </source>
</evidence>
<dbReference type="AlphaFoldDB" id="A0A2T0AMS6"/>
<dbReference type="InterPro" id="IPR038371">
    <property type="entry name" value="Cu_polyphenol_OxRdtase_sf"/>
</dbReference>
<evidence type="ECO:0000256" key="4">
    <source>
        <dbReference type="ARBA" id="ARBA00022679"/>
    </source>
</evidence>